<evidence type="ECO:0000313" key="1">
    <source>
        <dbReference type="EMBL" id="GGC18101.1"/>
    </source>
</evidence>
<accession>A0ABQ1L239</accession>
<dbReference type="EMBL" id="BMIK01000001">
    <property type="protein sequence ID" value="GGC18101.1"/>
    <property type="molecule type" value="Genomic_DNA"/>
</dbReference>
<reference evidence="2" key="1">
    <citation type="journal article" date="2019" name="Int. J. Syst. Evol. Microbiol.">
        <title>The Global Catalogue of Microorganisms (GCM) 10K type strain sequencing project: providing services to taxonomists for standard genome sequencing and annotation.</title>
        <authorList>
            <consortium name="The Broad Institute Genomics Platform"/>
            <consortium name="The Broad Institute Genome Sequencing Center for Infectious Disease"/>
            <person name="Wu L."/>
            <person name="Ma J."/>
        </authorList>
    </citation>
    <scope>NUCLEOTIDE SEQUENCE [LARGE SCALE GENOMIC DNA]</scope>
    <source>
        <strain evidence="2">CGMCC 1.15342</strain>
    </source>
</reference>
<sequence>MILAAGNFLIVANNCSNLISTVTGFFNEPKSLFDTAKHMYIDGKEEEKVLEEVLGELVQEGKLKAANGSFSS</sequence>
<proteinExistence type="predicted"/>
<protein>
    <submittedName>
        <fullName evidence="1">Uncharacterized protein</fullName>
    </submittedName>
</protein>
<evidence type="ECO:0000313" key="2">
    <source>
        <dbReference type="Proteomes" id="UP000597338"/>
    </source>
</evidence>
<gene>
    <name evidence="1" type="ORF">GCM10011386_07560</name>
</gene>
<comment type="caution">
    <text evidence="1">The sequence shown here is derived from an EMBL/GenBank/DDBJ whole genome shotgun (WGS) entry which is preliminary data.</text>
</comment>
<dbReference type="Proteomes" id="UP000597338">
    <property type="component" value="Unassembled WGS sequence"/>
</dbReference>
<keyword evidence="2" id="KW-1185">Reference proteome</keyword>
<organism evidence="1 2">
    <name type="scientific">Parapedobacter defluvii</name>
    <dbReference type="NCBI Taxonomy" id="2045106"/>
    <lineage>
        <taxon>Bacteria</taxon>
        <taxon>Pseudomonadati</taxon>
        <taxon>Bacteroidota</taxon>
        <taxon>Sphingobacteriia</taxon>
        <taxon>Sphingobacteriales</taxon>
        <taxon>Sphingobacteriaceae</taxon>
        <taxon>Parapedobacter</taxon>
    </lineage>
</organism>
<name>A0ABQ1L239_9SPHI</name>